<dbReference type="AlphaFoldDB" id="A0A1J5SDC2"/>
<protein>
    <submittedName>
        <fullName evidence="1">Uncharacterized protein</fullName>
    </submittedName>
</protein>
<dbReference type="EMBL" id="MLJW01000047">
    <property type="protein sequence ID" value="OIR05939.1"/>
    <property type="molecule type" value="Genomic_DNA"/>
</dbReference>
<sequence length="38" mass="4298">MPGALHFLNPVSRILYPRSYVNNGRSVEDSTIESNFDT</sequence>
<evidence type="ECO:0000313" key="1">
    <source>
        <dbReference type="EMBL" id="OIR05939.1"/>
    </source>
</evidence>
<comment type="caution">
    <text evidence="1">The sequence shown here is derived from an EMBL/GenBank/DDBJ whole genome shotgun (WGS) entry which is preliminary data.</text>
</comment>
<name>A0A1J5SDC2_9ZZZZ</name>
<proteinExistence type="predicted"/>
<gene>
    <name evidence="1" type="ORF">GALL_120680</name>
</gene>
<accession>A0A1J5SDC2</accession>
<organism evidence="1">
    <name type="scientific">mine drainage metagenome</name>
    <dbReference type="NCBI Taxonomy" id="410659"/>
    <lineage>
        <taxon>unclassified sequences</taxon>
        <taxon>metagenomes</taxon>
        <taxon>ecological metagenomes</taxon>
    </lineage>
</organism>
<reference evidence="1" key="1">
    <citation type="submission" date="2016-10" db="EMBL/GenBank/DDBJ databases">
        <title>Sequence of Gallionella enrichment culture.</title>
        <authorList>
            <person name="Poehlein A."/>
            <person name="Muehling M."/>
            <person name="Daniel R."/>
        </authorList>
    </citation>
    <scope>NUCLEOTIDE SEQUENCE</scope>
</reference>